<dbReference type="InterPro" id="IPR014729">
    <property type="entry name" value="Rossmann-like_a/b/a_fold"/>
</dbReference>
<evidence type="ECO:0000313" key="13">
    <source>
        <dbReference type="EMBL" id="SCL87091.1"/>
    </source>
</evidence>
<keyword evidence="9 11" id="KW-0067">ATP-binding</keyword>
<dbReference type="Gene3D" id="3.40.50.620">
    <property type="entry name" value="HUPs"/>
    <property type="match status" value="1"/>
</dbReference>
<evidence type="ECO:0000256" key="4">
    <source>
        <dbReference type="ARBA" id="ARBA00022643"/>
    </source>
</evidence>
<evidence type="ECO:0000256" key="3">
    <source>
        <dbReference type="ARBA" id="ARBA00022630"/>
    </source>
</evidence>
<dbReference type="InterPro" id="IPR002606">
    <property type="entry name" value="Riboflavin_kinase_bac"/>
</dbReference>
<keyword evidence="7 11" id="KW-0547">Nucleotide-binding</keyword>
<dbReference type="GO" id="GO:0008531">
    <property type="term" value="F:riboflavin kinase activity"/>
    <property type="evidence" value="ECO:0007669"/>
    <property type="project" value="UniProtKB-UniRule"/>
</dbReference>
<comment type="catalytic activity">
    <reaction evidence="11">
        <text>riboflavin + ATP = FMN + ADP + H(+)</text>
        <dbReference type="Rhea" id="RHEA:14357"/>
        <dbReference type="ChEBI" id="CHEBI:15378"/>
        <dbReference type="ChEBI" id="CHEBI:30616"/>
        <dbReference type="ChEBI" id="CHEBI:57986"/>
        <dbReference type="ChEBI" id="CHEBI:58210"/>
        <dbReference type="ChEBI" id="CHEBI:456216"/>
        <dbReference type="EC" id="2.7.1.26"/>
    </reaction>
</comment>
<accession>A0AAX2CE37</accession>
<evidence type="ECO:0000256" key="11">
    <source>
        <dbReference type="PIRNR" id="PIRNR004491"/>
    </source>
</evidence>
<dbReference type="InterPro" id="IPR023468">
    <property type="entry name" value="Riboflavin_kinase"/>
</dbReference>
<keyword evidence="4 11" id="KW-0288">FMN</keyword>
<evidence type="ECO:0000259" key="12">
    <source>
        <dbReference type="Pfam" id="PF06574"/>
    </source>
</evidence>
<dbReference type="PANTHER" id="PTHR22749">
    <property type="entry name" value="RIBOFLAVIN KINASE/FMN ADENYLYLTRANSFERASE"/>
    <property type="match status" value="1"/>
</dbReference>
<comment type="pathway">
    <text evidence="1 11">Cofactor biosynthesis; FAD biosynthesis; FAD from FMN: step 1/1.</text>
</comment>
<protein>
    <recommendedName>
        <fullName evidence="11">Riboflavin biosynthesis protein</fullName>
    </recommendedName>
    <domain>
        <recommendedName>
            <fullName evidence="11">Riboflavin kinase</fullName>
            <ecNumber evidence="11">2.7.1.26</ecNumber>
        </recommendedName>
        <alternativeName>
            <fullName evidence="11">Flavokinase</fullName>
        </alternativeName>
    </domain>
    <domain>
        <recommendedName>
            <fullName evidence="11">FMN adenylyltransferase</fullName>
            <ecNumber evidence="11">2.7.7.2</ecNumber>
        </recommendedName>
        <alternativeName>
            <fullName evidence="11">FAD pyrophosphorylase</fullName>
        </alternativeName>
        <alternativeName>
            <fullName evidence="11">FAD synthase</fullName>
        </alternativeName>
    </domain>
</protein>
<dbReference type="GO" id="GO:0003919">
    <property type="term" value="F:FMN adenylyltransferase activity"/>
    <property type="evidence" value="ECO:0007669"/>
    <property type="project" value="UniProtKB-UniRule"/>
</dbReference>
<evidence type="ECO:0000256" key="6">
    <source>
        <dbReference type="ARBA" id="ARBA00022695"/>
    </source>
</evidence>
<comment type="similarity">
    <text evidence="11">Belongs to the ribF family.</text>
</comment>
<dbReference type="Proteomes" id="UP000242164">
    <property type="component" value="Unassembled WGS sequence"/>
</dbReference>
<gene>
    <name evidence="13" type="ORF">BCB44BAC_01082</name>
</gene>
<dbReference type="AlphaFoldDB" id="A0AAX2CE37"/>
<keyword evidence="8 11" id="KW-0274">FAD</keyword>
<dbReference type="FunFam" id="3.40.50.620:FF:000021">
    <property type="entry name" value="Riboflavin biosynthesis protein"/>
    <property type="match status" value="1"/>
</dbReference>
<keyword evidence="6 11" id="KW-0548">Nucleotidyltransferase</keyword>
<dbReference type="RefSeq" id="WP_244896732.1">
    <property type="nucleotide sequence ID" value="NZ_CP066179.1"/>
</dbReference>
<dbReference type="GO" id="GO:0009231">
    <property type="term" value="P:riboflavin biosynthetic process"/>
    <property type="evidence" value="ECO:0007669"/>
    <property type="project" value="InterPro"/>
</dbReference>
<dbReference type="Pfam" id="PF06574">
    <property type="entry name" value="FAD_syn"/>
    <property type="match status" value="1"/>
</dbReference>
<evidence type="ECO:0000256" key="1">
    <source>
        <dbReference type="ARBA" id="ARBA00004726"/>
    </source>
</evidence>
<proteinExistence type="inferred from homology"/>
<comment type="caution">
    <text evidence="13">The sequence shown here is derived from an EMBL/GenBank/DDBJ whole genome shotgun (WGS) entry which is preliminary data.</text>
</comment>
<dbReference type="InterPro" id="IPR015864">
    <property type="entry name" value="FAD_synthase"/>
</dbReference>
<dbReference type="EMBL" id="FMIK01000018">
    <property type="protein sequence ID" value="SCL87091.1"/>
    <property type="molecule type" value="Genomic_DNA"/>
</dbReference>
<dbReference type="GO" id="GO:0009398">
    <property type="term" value="P:FMN biosynthetic process"/>
    <property type="evidence" value="ECO:0007669"/>
    <property type="project" value="UniProtKB-UniRule"/>
</dbReference>
<keyword evidence="5 11" id="KW-0808">Transferase</keyword>
<dbReference type="CDD" id="cd02064">
    <property type="entry name" value="FAD_synthetase_N"/>
    <property type="match status" value="1"/>
</dbReference>
<evidence type="ECO:0000256" key="10">
    <source>
        <dbReference type="ARBA" id="ARBA00049494"/>
    </source>
</evidence>
<dbReference type="SUPFAM" id="SSF52374">
    <property type="entry name" value="Nucleotidylyl transferase"/>
    <property type="match status" value="1"/>
</dbReference>
<evidence type="ECO:0000256" key="9">
    <source>
        <dbReference type="ARBA" id="ARBA00022840"/>
    </source>
</evidence>
<name>A0AAX2CE37_9BACI</name>
<evidence type="ECO:0000256" key="5">
    <source>
        <dbReference type="ARBA" id="ARBA00022679"/>
    </source>
</evidence>
<dbReference type="PIRSF" id="PIRSF004491">
    <property type="entry name" value="FAD_Synth"/>
    <property type="match status" value="1"/>
</dbReference>
<sequence length="293" mass="33966">MKTLYMQHPISKTLREETEECVLALGFFDGVHIGHRKLIKTAKEIAKQKKITFAVMTFYPHPKEVVNPSDGPMKYLTPLKVKEERFKNMGVEKLIVVKFDPIFARLSDQEFVETYIIGFCCKHVVAGFDYHYGYKGQGNMQLLKEQGKNKFEVTTIPKIEHNHHKISSTAIRKLLSHGATHDIPNYLGDYYETRGIVQKSSVFYETYRFIEVFVEPDYMLPVSGVYHIAVEIDQILYRGVCQQIKEQHLLLQLSNCPMDVLNKQVKVKWTQSIFGNANVYDINRYVLLDHLAI</sequence>
<dbReference type="EC" id="2.7.7.2" evidence="11"/>
<dbReference type="PANTHER" id="PTHR22749:SF6">
    <property type="entry name" value="RIBOFLAVIN KINASE"/>
    <property type="match status" value="1"/>
</dbReference>
<dbReference type="InterPro" id="IPR004821">
    <property type="entry name" value="Cyt_trans-like"/>
</dbReference>
<dbReference type="GO" id="GO:0006747">
    <property type="term" value="P:FAD biosynthetic process"/>
    <property type="evidence" value="ECO:0007669"/>
    <property type="project" value="UniProtKB-UniRule"/>
</dbReference>
<comment type="catalytic activity">
    <reaction evidence="10 11">
        <text>FMN + ATP + H(+) = FAD + diphosphate</text>
        <dbReference type="Rhea" id="RHEA:17237"/>
        <dbReference type="ChEBI" id="CHEBI:15378"/>
        <dbReference type="ChEBI" id="CHEBI:30616"/>
        <dbReference type="ChEBI" id="CHEBI:33019"/>
        <dbReference type="ChEBI" id="CHEBI:57692"/>
        <dbReference type="ChEBI" id="CHEBI:58210"/>
        <dbReference type="EC" id="2.7.7.2"/>
    </reaction>
</comment>
<keyword evidence="3 11" id="KW-0285">Flavoprotein</keyword>
<feature type="domain" description="FAD synthetase" evidence="12">
    <location>
        <begin position="16"/>
        <end position="170"/>
    </location>
</feature>
<evidence type="ECO:0000313" key="14">
    <source>
        <dbReference type="Proteomes" id="UP000242164"/>
    </source>
</evidence>
<dbReference type="NCBIfam" id="TIGR00125">
    <property type="entry name" value="cyt_tran_rel"/>
    <property type="match status" value="1"/>
</dbReference>
<comment type="pathway">
    <text evidence="2 11">Cofactor biosynthesis; FMN biosynthesis; FMN from riboflavin (ATP route): step 1/1.</text>
</comment>
<evidence type="ECO:0000256" key="7">
    <source>
        <dbReference type="ARBA" id="ARBA00022741"/>
    </source>
</evidence>
<reference evidence="13 14" key="1">
    <citation type="submission" date="2016-08" db="EMBL/GenBank/DDBJ databases">
        <authorList>
            <person name="Loux V."/>
            <person name="Rue O."/>
        </authorList>
    </citation>
    <scope>NUCLEOTIDE SEQUENCE [LARGE SCALE GENOMIC DNA]</scope>
    <source>
        <strain evidence="13 14">AFSSA_08CEB44bac</strain>
    </source>
</reference>
<dbReference type="GO" id="GO:0005524">
    <property type="term" value="F:ATP binding"/>
    <property type="evidence" value="ECO:0007669"/>
    <property type="project" value="UniProtKB-UniRule"/>
</dbReference>
<organism evidence="13 14">
    <name type="scientific">Bacillus cytotoxicus</name>
    <dbReference type="NCBI Taxonomy" id="580165"/>
    <lineage>
        <taxon>Bacteria</taxon>
        <taxon>Bacillati</taxon>
        <taxon>Bacillota</taxon>
        <taxon>Bacilli</taxon>
        <taxon>Bacillales</taxon>
        <taxon>Bacillaceae</taxon>
        <taxon>Bacillus</taxon>
        <taxon>Bacillus cereus group</taxon>
    </lineage>
</organism>
<evidence type="ECO:0000256" key="2">
    <source>
        <dbReference type="ARBA" id="ARBA00005201"/>
    </source>
</evidence>
<keyword evidence="11" id="KW-0418">Kinase</keyword>
<dbReference type="EC" id="2.7.1.26" evidence="11"/>
<evidence type="ECO:0000256" key="8">
    <source>
        <dbReference type="ARBA" id="ARBA00022827"/>
    </source>
</evidence>